<organism evidence="3 4">
    <name type="scientific">Micromonospora fulviviridis</name>
    <dbReference type="NCBI Taxonomy" id="47860"/>
    <lineage>
        <taxon>Bacteria</taxon>
        <taxon>Bacillati</taxon>
        <taxon>Actinomycetota</taxon>
        <taxon>Actinomycetes</taxon>
        <taxon>Micromonosporales</taxon>
        <taxon>Micromonosporaceae</taxon>
        <taxon>Micromonospora</taxon>
    </lineage>
</organism>
<feature type="domain" description="SGNH hydrolase-type esterase" evidence="2">
    <location>
        <begin position="38"/>
        <end position="220"/>
    </location>
</feature>
<gene>
    <name evidence="3" type="ORF">ABZ071_15460</name>
</gene>
<keyword evidence="3" id="KW-0378">Hydrolase</keyword>
<dbReference type="InterPro" id="IPR036514">
    <property type="entry name" value="SGNH_hydro_sf"/>
</dbReference>
<dbReference type="GO" id="GO:0016787">
    <property type="term" value="F:hydrolase activity"/>
    <property type="evidence" value="ECO:0007669"/>
    <property type="project" value="UniProtKB-KW"/>
</dbReference>
<dbReference type="Pfam" id="PF13472">
    <property type="entry name" value="Lipase_GDSL_2"/>
    <property type="match status" value="1"/>
</dbReference>
<dbReference type="PROSITE" id="PS01098">
    <property type="entry name" value="LIPASE_GDSL_SER"/>
    <property type="match status" value="1"/>
</dbReference>
<dbReference type="PANTHER" id="PTHR30383">
    <property type="entry name" value="THIOESTERASE 1/PROTEASE 1/LYSOPHOSPHOLIPASE L1"/>
    <property type="match status" value="1"/>
</dbReference>
<dbReference type="EC" id="3.1.-.-" evidence="3"/>
<dbReference type="Gene3D" id="3.40.50.1110">
    <property type="entry name" value="SGNH hydrolase"/>
    <property type="match status" value="1"/>
</dbReference>
<feature type="region of interest" description="Disordered" evidence="1">
    <location>
        <begin position="1"/>
        <end position="22"/>
    </location>
</feature>
<dbReference type="CDD" id="cd01834">
    <property type="entry name" value="SGNH_hydrolase_like_2"/>
    <property type="match status" value="1"/>
</dbReference>
<evidence type="ECO:0000313" key="4">
    <source>
        <dbReference type="Proteomes" id="UP001550348"/>
    </source>
</evidence>
<sequence>MPSALRPNGVRHDHGNGVERAGDGRMTVEVPRGGRVLFIGDSITDAGRDRSCADDLGTGYAMMASAWFTARHPDHRATFLNRGVSGDRVRDLRARWETDCLALAPQVVSVLIGINDTWRRYTRDDPTSAADFARDYRHLLEATRPLDARLVLVEPFVVPLDDAQHAWREDLDPKVEVVRELAAEFDATLVAVDELFQAAGVDGRVWTRDGVHPTPFGHALIAQAWLRAVSPSA</sequence>
<dbReference type="PANTHER" id="PTHR30383:SF5">
    <property type="entry name" value="SGNH HYDROLASE-TYPE ESTERASE DOMAIN-CONTAINING PROTEIN"/>
    <property type="match status" value="1"/>
</dbReference>
<name>A0ABV2VKG1_9ACTN</name>
<protein>
    <submittedName>
        <fullName evidence="3">SGNH/GDSL hydrolase family protein</fullName>
        <ecNumber evidence="3">3.1.-.-</ecNumber>
    </submittedName>
</protein>
<dbReference type="EMBL" id="JBEXRX010000038">
    <property type="protein sequence ID" value="MEU0153290.1"/>
    <property type="molecule type" value="Genomic_DNA"/>
</dbReference>
<evidence type="ECO:0000313" key="3">
    <source>
        <dbReference type="EMBL" id="MEU0153290.1"/>
    </source>
</evidence>
<dbReference type="SUPFAM" id="SSF52266">
    <property type="entry name" value="SGNH hydrolase"/>
    <property type="match status" value="1"/>
</dbReference>
<evidence type="ECO:0000256" key="1">
    <source>
        <dbReference type="SAM" id="MobiDB-lite"/>
    </source>
</evidence>
<dbReference type="RefSeq" id="WP_355665125.1">
    <property type="nucleotide sequence ID" value="NZ_JBEXRX010000038.1"/>
</dbReference>
<feature type="compositionally biased region" description="Basic and acidic residues" evidence="1">
    <location>
        <begin position="10"/>
        <end position="22"/>
    </location>
</feature>
<evidence type="ECO:0000259" key="2">
    <source>
        <dbReference type="Pfam" id="PF13472"/>
    </source>
</evidence>
<accession>A0ABV2VKG1</accession>
<comment type="caution">
    <text evidence="3">The sequence shown here is derived from an EMBL/GenBank/DDBJ whole genome shotgun (WGS) entry which is preliminary data.</text>
</comment>
<dbReference type="InterPro" id="IPR013830">
    <property type="entry name" value="SGNH_hydro"/>
</dbReference>
<keyword evidence="4" id="KW-1185">Reference proteome</keyword>
<reference evidence="3 4" key="1">
    <citation type="submission" date="2024-06" db="EMBL/GenBank/DDBJ databases">
        <title>The Natural Products Discovery Center: Release of the First 8490 Sequenced Strains for Exploring Actinobacteria Biosynthetic Diversity.</title>
        <authorList>
            <person name="Kalkreuter E."/>
            <person name="Kautsar S.A."/>
            <person name="Yang D."/>
            <person name="Bader C.D."/>
            <person name="Teijaro C.N."/>
            <person name="Fluegel L."/>
            <person name="Davis C.M."/>
            <person name="Simpson J.R."/>
            <person name="Lauterbach L."/>
            <person name="Steele A.D."/>
            <person name="Gui C."/>
            <person name="Meng S."/>
            <person name="Li G."/>
            <person name="Viehrig K."/>
            <person name="Ye F."/>
            <person name="Su P."/>
            <person name="Kiefer A.F."/>
            <person name="Nichols A."/>
            <person name="Cepeda A.J."/>
            <person name="Yan W."/>
            <person name="Fan B."/>
            <person name="Jiang Y."/>
            <person name="Adhikari A."/>
            <person name="Zheng C.-J."/>
            <person name="Schuster L."/>
            <person name="Cowan T.M."/>
            <person name="Smanski M.J."/>
            <person name="Chevrette M.G."/>
            <person name="De Carvalho L.P.S."/>
            <person name="Shen B."/>
        </authorList>
    </citation>
    <scope>NUCLEOTIDE SEQUENCE [LARGE SCALE GENOMIC DNA]</scope>
    <source>
        <strain evidence="3 4">NPDC006286</strain>
    </source>
</reference>
<proteinExistence type="predicted"/>
<dbReference type="InterPro" id="IPR051532">
    <property type="entry name" value="Ester_Hydrolysis_Enzymes"/>
</dbReference>
<dbReference type="Proteomes" id="UP001550348">
    <property type="component" value="Unassembled WGS sequence"/>
</dbReference>
<dbReference type="InterPro" id="IPR008265">
    <property type="entry name" value="Lipase_GDSL_AS"/>
</dbReference>